<reference evidence="3 4" key="2">
    <citation type="journal article" date="2003" name="DNA Res.">
        <title>Complete genome structure of Gloeobacter violaceus PCC 7421, a cyanobacterium that lacks thylakoids (supplement).</title>
        <authorList>
            <person name="Nakamura Y."/>
            <person name="Kaneko T."/>
            <person name="Sato S."/>
            <person name="Mimuro M."/>
            <person name="Miyashita H."/>
            <person name="Tsuchiya T."/>
            <person name="Sasamoto S."/>
            <person name="Watanabe A."/>
            <person name="Kawashima K."/>
            <person name="Kishida Y."/>
            <person name="Kiyokawa C."/>
            <person name="Kohara M."/>
            <person name="Matsumoto M."/>
            <person name="Matsuno A."/>
            <person name="Nakazaki N."/>
            <person name="Shimpo S."/>
            <person name="Takeuchi C."/>
            <person name="Yamada M."/>
            <person name="Tabata S."/>
        </authorList>
    </citation>
    <scope>NUCLEOTIDE SEQUENCE [LARGE SCALE GENOMIC DNA]</scope>
    <source>
        <strain evidence="4">ATCC 29082 / PCC 7421</strain>
    </source>
</reference>
<dbReference type="Pfam" id="PF01520">
    <property type="entry name" value="Amidase_3"/>
    <property type="match status" value="1"/>
</dbReference>
<dbReference type="PATRIC" id="fig|251221.4.peg.1390"/>
<dbReference type="eggNOG" id="COG0860">
    <property type="taxonomic scope" value="Bacteria"/>
</dbReference>
<feature type="domain" description="MurNAc-LAA" evidence="2">
    <location>
        <begin position="255"/>
        <end position="390"/>
    </location>
</feature>
<dbReference type="OrthoDB" id="9763643at2"/>
<dbReference type="HOGENOM" id="CLU_686557_0_0_3"/>
<dbReference type="InterPro" id="IPR050695">
    <property type="entry name" value="N-acetylmuramoyl_amidase_3"/>
</dbReference>
<dbReference type="CAZy" id="GH73">
    <property type="family name" value="Glycoside Hydrolase Family 73"/>
</dbReference>
<organism evidence="3 4">
    <name type="scientific">Gloeobacter violaceus (strain ATCC 29082 / PCC 7421)</name>
    <dbReference type="NCBI Taxonomy" id="251221"/>
    <lineage>
        <taxon>Bacteria</taxon>
        <taxon>Bacillati</taxon>
        <taxon>Cyanobacteriota</taxon>
        <taxon>Cyanophyceae</taxon>
        <taxon>Gloeobacterales</taxon>
        <taxon>Gloeobacteraceae</taxon>
        <taxon>Gloeobacter</taxon>
    </lineage>
</organism>
<dbReference type="STRING" id="251221.gene:10758846"/>
<reference evidence="3 4" key="1">
    <citation type="journal article" date="2003" name="DNA Res.">
        <title>Complete genome structure of Gloeobacter violaceus PCC 7421, a cyanobacterium that lacks thylakoids.</title>
        <authorList>
            <person name="Nakamura Y."/>
            <person name="Kaneko T."/>
            <person name="Sato S."/>
            <person name="Mimuro M."/>
            <person name="Miyashita H."/>
            <person name="Tsuchiya T."/>
            <person name="Sasamoto S."/>
            <person name="Watanabe A."/>
            <person name="Kawashima K."/>
            <person name="Kishida Y."/>
            <person name="Kiyokawa C."/>
            <person name="Kohara M."/>
            <person name="Matsumoto M."/>
            <person name="Matsuno A."/>
            <person name="Nakazaki N."/>
            <person name="Shimpo S."/>
            <person name="Takeuchi C."/>
            <person name="Yamada M."/>
            <person name="Tabata S."/>
        </authorList>
    </citation>
    <scope>NUCLEOTIDE SEQUENCE [LARGE SCALE GENOMIC DNA]</scope>
    <source>
        <strain evidence="4">ATCC 29082 / PCC 7421</strain>
    </source>
</reference>
<dbReference type="RefSeq" id="WP_011141363.1">
    <property type="nucleotide sequence ID" value="NC_005125.1"/>
</dbReference>
<dbReference type="SMART" id="SM00646">
    <property type="entry name" value="Ami_3"/>
    <property type="match status" value="1"/>
</dbReference>
<dbReference type="GO" id="GO:0004040">
    <property type="term" value="F:amidase activity"/>
    <property type="evidence" value="ECO:0007669"/>
    <property type="project" value="InterPro"/>
</dbReference>
<protein>
    <submittedName>
        <fullName evidence="3">Gll1363 protein</fullName>
    </submittedName>
</protein>
<dbReference type="PANTHER" id="PTHR30404">
    <property type="entry name" value="N-ACETYLMURAMOYL-L-ALANINE AMIDASE"/>
    <property type="match status" value="1"/>
</dbReference>
<accession>Q7NKW3</accession>
<dbReference type="GO" id="GO:0030288">
    <property type="term" value="C:outer membrane-bounded periplasmic space"/>
    <property type="evidence" value="ECO:0000318"/>
    <property type="project" value="GO_Central"/>
</dbReference>
<dbReference type="GO" id="GO:0043093">
    <property type="term" value="P:FtsZ-dependent cytokinesis"/>
    <property type="evidence" value="ECO:0000318"/>
    <property type="project" value="GO_Central"/>
</dbReference>
<dbReference type="KEGG" id="gvi:gll1363"/>
<dbReference type="GO" id="GO:0009253">
    <property type="term" value="P:peptidoglycan catabolic process"/>
    <property type="evidence" value="ECO:0007669"/>
    <property type="project" value="InterPro"/>
</dbReference>
<dbReference type="Gene3D" id="3.40.630.40">
    <property type="entry name" value="Zn-dependent exopeptidases"/>
    <property type="match status" value="1"/>
</dbReference>
<evidence type="ECO:0000313" key="4">
    <source>
        <dbReference type="Proteomes" id="UP000000557"/>
    </source>
</evidence>
<sequence>MGSGENDTLLQPEPEDITLAIPTNLSALFKDLVLLYARTEIQYPQLKAVTLAQWILESGWGESNLAKNHYNFGGLKWRTEMTGFATRILYQANDGPDYYCQFAGLERFIRGYWRFIDRSPYTGWEERTDSGEEFIRFVGPVYSPSPGYVDRVLALVDEAQILLDNAAEPVIAPIESPSLRGTVVLDPGHGGTRKIGGSSPNNAISASGIKEKTMTLEIALLIRDALQQIAAQNGYDLRVVLTRTADVNVGIAERANLASVERADLFLSIHFNGFNKQTSGVETYIRARTNGNVNFEEDEAFAWRIQGAVLGALRTYLPGTRDRGVKEDTASGGGVLGVLDDRALGNSSQEYPCRACLVEIEFIDVPRVDRLLNTDAQARQVRGAIAEAIAAAMVEDLQAAR</sequence>
<keyword evidence="4" id="KW-1185">Reference proteome</keyword>
<name>Q7NKW3_GLOVI</name>
<dbReference type="GO" id="GO:0008745">
    <property type="term" value="F:N-acetylmuramoyl-L-alanine amidase activity"/>
    <property type="evidence" value="ECO:0000318"/>
    <property type="project" value="GO_Central"/>
</dbReference>
<dbReference type="AlphaFoldDB" id="Q7NKW3"/>
<evidence type="ECO:0000313" key="3">
    <source>
        <dbReference type="EMBL" id="BAC89304.1"/>
    </source>
</evidence>
<proteinExistence type="predicted"/>
<dbReference type="InterPro" id="IPR002508">
    <property type="entry name" value="MurNAc-LAA_cat"/>
</dbReference>
<dbReference type="InParanoid" id="Q7NKW3"/>
<evidence type="ECO:0000259" key="2">
    <source>
        <dbReference type="SMART" id="SM00646"/>
    </source>
</evidence>
<dbReference type="PANTHER" id="PTHR30404:SF0">
    <property type="entry name" value="N-ACETYLMURAMOYL-L-ALANINE AMIDASE AMIC"/>
    <property type="match status" value="1"/>
</dbReference>
<dbReference type="EnsemblBacteria" id="BAC89304">
    <property type="protein sequence ID" value="BAC89304"/>
    <property type="gene ID" value="BAC89304"/>
</dbReference>
<dbReference type="InterPro" id="IPR002901">
    <property type="entry name" value="MGlyc_endo_b_GlcNAc-like_dom"/>
</dbReference>
<dbReference type="Gene3D" id="1.10.530.10">
    <property type="match status" value="1"/>
</dbReference>
<gene>
    <name evidence="3" type="ordered locus">gll1363</name>
</gene>
<dbReference type="SUPFAM" id="SSF53187">
    <property type="entry name" value="Zn-dependent exopeptidases"/>
    <property type="match status" value="1"/>
</dbReference>
<dbReference type="EMBL" id="BA000045">
    <property type="protein sequence ID" value="BAC89304.1"/>
    <property type="molecule type" value="Genomic_DNA"/>
</dbReference>
<dbReference type="eggNOG" id="COG1705">
    <property type="taxonomic scope" value="Bacteria"/>
</dbReference>
<dbReference type="Proteomes" id="UP000000557">
    <property type="component" value="Chromosome"/>
</dbReference>
<dbReference type="CDD" id="cd02696">
    <property type="entry name" value="MurNAc-LAA"/>
    <property type="match status" value="1"/>
</dbReference>
<dbReference type="Pfam" id="PF01832">
    <property type="entry name" value="Glucosaminidase"/>
    <property type="match status" value="1"/>
</dbReference>
<keyword evidence="1" id="KW-0378">Hydrolase</keyword>
<evidence type="ECO:0000256" key="1">
    <source>
        <dbReference type="ARBA" id="ARBA00022801"/>
    </source>
</evidence>